<protein>
    <submittedName>
        <fullName evidence="1">Uncharacterized protein</fullName>
    </submittedName>
</protein>
<organism evidence="1 2">
    <name type="scientific">Chironomus riparius</name>
    <dbReference type="NCBI Taxonomy" id="315576"/>
    <lineage>
        <taxon>Eukaryota</taxon>
        <taxon>Metazoa</taxon>
        <taxon>Ecdysozoa</taxon>
        <taxon>Arthropoda</taxon>
        <taxon>Hexapoda</taxon>
        <taxon>Insecta</taxon>
        <taxon>Pterygota</taxon>
        <taxon>Neoptera</taxon>
        <taxon>Endopterygota</taxon>
        <taxon>Diptera</taxon>
        <taxon>Nematocera</taxon>
        <taxon>Chironomoidea</taxon>
        <taxon>Chironomidae</taxon>
        <taxon>Chironominae</taxon>
        <taxon>Chironomus</taxon>
    </lineage>
</organism>
<name>A0A9N9RXP9_9DIPT</name>
<accession>A0A9N9RXP9</accession>
<gene>
    <name evidence="1" type="ORF">CHIRRI_LOCUS7664</name>
</gene>
<proteinExistence type="predicted"/>
<reference evidence="1" key="1">
    <citation type="submission" date="2022-01" db="EMBL/GenBank/DDBJ databases">
        <authorList>
            <person name="King R."/>
        </authorList>
    </citation>
    <scope>NUCLEOTIDE SEQUENCE</scope>
</reference>
<dbReference type="AlphaFoldDB" id="A0A9N9RXP9"/>
<reference evidence="1" key="2">
    <citation type="submission" date="2022-10" db="EMBL/GenBank/DDBJ databases">
        <authorList>
            <consortium name="ENA_rothamsted_submissions"/>
            <consortium name="culmorum"/>
            <person name="King R."/>
        </authorList>
    </citation>
    <scope>NUCLEOTIDE SEQUENCE</scope>
</reference>
<dbReference type="Proteomes" id="UP001153620">
    <property type="component" value="Chromosome 2"/>
</dbReference>
<evidence type="ECO:0000313" key="2">
    <source>
        <dbReference type="Proteomes" id="UP001153620"/>
    </source>
</evidence>
<evidence type="ECO:0000313" key="1">
    <source>
        <dbReference type="EMBL" id="CAG9804785.1"/>
    </source>
</evidence>
<sequence>MTSIYQAGASLRHVELLEMHNRSLQIIKHGSSHGMV</sequence>
<keyword evidence="2" id="KW-1185">Reference proteome</keyword>
<dbReference type="EMBL" id="OU895878">
    <property type="protein sequence ID" value="CAG9804785.1"/>
    <property type="molecule type" value="Genomic_DNA"/>
</dbReference>